<organism evidence="2 3">
    <name type="scientific">Solitalea longa</name>
    <dbReference type="NCBI Taxonomy" id="2079460"/>
    <lineage>
        <taxon>Bacteria</taxon>
        <taxon>Pseudomonadati</taxon>
        <taxon>Bacteroidota</taxon>
        <taxon>Sphingobacteriia</taxon>
        <taxon>Sphingobacteriales</taxon>
        <taxon>Sphingobacteriaceae</taxon>
        <taxon>Solitalea</taxon>
    </lineage>
</organism>
<proteinExistence type="predicted"/>
<evidence type="ECO:0000313" key="3">
    <source>
        <dbReference type="Proteomes" id="UP000236893"/>
    </source>
</evidence>
<dbReference type="OrthoDB" id="799429at2"/>
<keyword evidence="3" id="KW-1185">Reference proteome</keyword>
<keyword evidence="1" id="KW-1133">Transmembrane helix</keyword>
<protein>
    <submittedName>
        <fullName evidence="2">Uncharacterized protein</fullName>
    </submittedName>
</protein>
<gene>
    <name evidence="2" type="ORF">C3K47_07830</name>
</gene>
<evidence type="ECO:0000256" key="1">
    <source>
        <dbReference type="SAM" id="Phobius"/>
    </source>
</evidence>
<keyword evidence="1" id="KW-0812">Transmembrane</keyword>
<sequence>MSELGIFFGSLISLLLSAVAYFIRQLHTDFRKVERDLSEVKTTTSLIKSEFKNGYDLLNQKVSYLEKRIEILEHQQFKNYEH</sequence>
<evidence type="ECO:0000313" key="2">
    <source>
        <dbReference type="EMBL" id="POY36963.1"/>
    </source>
</evidence>
<accession>A0A2S5A4C3</accession>
<reference evidence="2 3" key="1">
    <citation type="submission" date="2018-01" db="EMBL/GenBank/DDBJ databases">
        <authorList>
            <person name="Gaut B.S."/>
            <person name="Morton B.R."/>
            <person name="Clegg M.T."/>
            <person name="Duvall M.R."/>
        </authorList>
    </citation>
    <scope>NUCLEOTIDE SEQUENCE [LARGE SCALE GENOMIC DNA]</scope>
    <source>
        <strain evidence="2 3">HR-AV</strain>
    </source>
</reference>
<comment type="caution">
    <text evidence="2">The sequence shown here is derived from an EMBL/GenBank/DDBJ whole genome shotgun (WGS) entry which is preliminary data.</text>
</comment>
<feature type="transmembrane region" description="Helical" evidence="1">
    <location>
        <begin position="6"/>
        <end position="23"/>
    </location>
</feature>
<keyword evidence="1" id="KW-0472">Membrane</keyword>
<dbReference type="Proteomes" id="UP000236893">
    <property type="component" value="Unassembled WGS sequence"/>
</dbReference>
<dbReference type="RefSeq" id="WP_103788573.1">
    <property type="nucleotide sequence ID" value="NZ_PQVF01000005.1"/>
</dbReference>
<dbReference type="EMBL" id="PQVF01000005">
    <property type="protein sequence ID" value="POY36963.1"/>
    <property type="molecule type" value="Genomic_DNA"/>
</dbReference>
<name>A0A2S5A4C3_9SPHI</name>
<dbReference type="AlphaFoldDB" id="A0A2S5A4C3"/>